<feature type="signal peptide" evidence="2">
    <location>
        <begin position="1"/>
        <end position="34"/>
    </location>
</feature>
<dbReference type="InterPro" id="IPR026442">
    <property type="entry name" value="IPTL_CTERM"/>
</dbReference>
<comment type="caution">
    <text evidence="4">The sequence shown here is derived from an EMBL/GenBank/DDBJ whole genome shotgun (WGS) entry which is preliminary data.</text>
</comment>
<keyword evidence="5" id="KW-1185">Reference proteome</keyword>
<reference evidence="4 5" key="1">
    <citation type="submission" date="2024-02" db="EMBL/GenBank/DDBJ databases">
        <title>A novel Wenzhouxiangellaceae bacterium, isolated from coastal sediments.</title>
        <authorList>
            <person name="Du Z.-J."/>
            <person name="Ye Y.-Q."/>
            <person name="Zhang X.-Y."/>
        </authorList>
    </citation>
    <scope>NUCLEOTIDE SEQUENCE [LARGE SCALE GENOMIC DNA]</scope>
    <source>
        <strain evidence="4 5">CH-27</strain>
    </source>
</reference>
<dbReference type="EMBL" id="JAZHOG010000010">
    <property type="protein sequence ID" value="MEJ8568911.1"/>
    <property type="molecule type" value="Genomic_DNA"/>
</dbReference>
<feature type="domain" description="IPTL-CTERM protein sorting" evidence="3">
    <location>
        <begin position="427"/>
        <end position="452"/>
    </location>
</feature>
<evidence type="ECO:0000259" key="3">
    <source>
        <dbReference type="Pfam" id="PF18203"/>
    </source>
</evidence>
<keyword evidence="1" id="KW-0812">Transmembrane</keyword>
<name>A0AAW9RMY7_9GAMM</name>
<dbReference type="NCBIfam" id="TIGR04174">
    <property type="entry name" value="IPTL_CTERM"/>
    <property type="match status" value="1"/>
</dbReference>
<proteinExistence type="predicted"/>
<dbReference type="Proteomes" id="UP001359886">
    <property type="component" value="Unassembled WGS sequence"/>
</dbReference>
<feature type="transmembrane region" description="Helical" evidence="1">
    <location>
        <begin position="433"/>
        <end position="450"/>
    </location>
</feature>
<dbReference type="Pfam" id="PF18203">
    <property type="entry name" value="IPTL-CTERM"/>
    <property type="match status" value="1"/>
</dbReference>
<dbReference type="AlphaFoldDB" id="A0AAW9RMY7"/>
<evidence type="ECO:0000313" key="4">
    <source>
        <dbReference type="EMBL" id="MEJ8568911.1"/>
    </source>
</evidence>
<protein>
    <submittedName>
        <fullName evidence="4">IPTL-CTERM sorting domain-containing protein</fullName>
    </submittedName>
</protein>
<gene>
    <name evidence="4" type="ORF">V3330_14855</name>
</gene>
<feature type="chain" id="PRO_5043746045" evidence="2">
    <location>
        <begin position="35"/>
        <end position="454"/>
    </location>
</feature>
<organism evidence="4 5">
    <name type="scientific">Elongatibacter sediminis</name>
    <dbReference type="NCBI Taxonomy" id="3119006"/>
    <lineage>
        <taxon>Bacteria</taxon>
        <taxon>Pseudomonadati</taxon>
        <taxon>Pseudomonadota</taxon>
        <taxon>Gammaproteobacteria</taxon>
        <taxon>Chromatiales</taxon>
        <taxon>Wenzhouxiangellaceae</taxon>
        <taxon>Elongatibacter</taxon>
    </lineage>
</organism>
<sequence>MSFRAGEARTVSRARCAAMAAVAVLFGATGQVLAGENDGLGDGEEPQGGFYSGPITPGAAWYETNDVPPAFNWGDGEPVFADDGPFTFDGSYCVYVTDAYATGDEFAVYDNGELLGNTSAVAGGDGFTGDPDVAFADPAYSSGVFPVGPGSHSITIEVTANPFGGGAAYIQVVDCPADAGENRTTINVTKDFSDDNPGEVEVMISCNTGLPLEQTKIISESEPVEFVITEFDSGELDCAITEAGIVGYDAGYDNGVTTSDTSCSYEDLEGGLELSCDITNTPAPVDVVIEKDWIIEGADGSQGVNTDYRLTLWCDAEIIGGINLFEMTQGAGTGNIIGPPGCGLVVPGVESGQIIVPLYDWCKSFNSDGDDVFNAEVIPEYPNSNCYVVETVYDSAVEVDNGCGSLTVSAGQGASCTITNTVFFEGIPTLNQYGMALLALLMLGMGFIGFRRFA</sequence>
<evidence type="ECO:0000256" key="2">
    <source>
        <dbReference type="SAM" id="SignalP"/>
    </source>
</evidence>
<keyword evidence="1" id="KW-1133">Transmembrane helix</keyword>
<keyword evidence="2" id="KW-0732">Signal</keyword>
<accession>A0AAW9RMY7</accession>
<keyword evidence="1" id="KW-0472">Membrane</keyword>
<dbReference type="RefSeq" id="WP_354696231.1">
    <property type="nucleotide sequence ID" value="NZ_JAZHOG010000010.1"/>
</dbReference>
<evidence type="ECO:0000313" key="5">
    <source>
        <dbReference type="Proteomes" id="UP001359886"/>
    </source>
</evidence>
<evidence type="ECO:0000256" key="1">
    <source>
        <dbReference type="SAM" id="Phobius"/>
    </source>
</evidence>